<sequence length="59" mass="6139">MLKHIVALSSAKYHNAIALEISAFLLAKRCASTSKAILASGVETQLTGAGSERIQSLPA</sequence>
<reference evidence="1 2" key="1">
    <citation type="submission" date="2018-08" db="EMBL/GenBank/DDBJ databases">
        <title>Paraburkholderia sp. DHOM06 isolated from forest soil.</title>
        <authorList>
            <person name="Gao Z.-H."/>
            <person name="Qiu L.-H."/>
        </authorList>
    </citation>
    <scope>NUCLEOTIDE SEQUENCE [LARGE SCALE GENOMIC DNA]</scope>
    <source>
        <strain evidence="1 2">DHOM06</strain>
    </source>
</reference>
<accession>A0A3D8K1F0</accession>
<gene>
    <name evidence="1" type="ORF">DWV00_11910</name>
</gene>
<dbReference type="Proteomes" id="UP000256838">
    <property type="component" value="Unassembled WGS sequence"/>
</dbReference>
<protein>
    <submittedName>
        <fullName evidence="1">Uncharacterized protein</fullName>
    </submittedName>
</protein>
<comment type="caution">
    <text evidence="1">The sequence shown here is derived from an EMBL/GenBank/DDBJ whole genome shotgun (WGS) entry which is preliminary data.</text>
</comment>
<evidence type="ECO:0000313" key="2">
    <source>
        <dbReference type="Proteomes" id="UP000256838"/>
    </source>
</evidence>
<name>A0A3D8K1F0_9BURK</name>
<dbReference type="AlphaFoldDB" id="A0A3D8K1F0"/>
<keyword evidence="2" id="KW-1185">Reference proteome</keyword>
<organism evidence="1 2">
    <name type="scientific">Trinickia dinghuensis</name>
    <dbReference type="NCBI Taxonomy" id="2291023"/>
    <lineage>
        <taxon>Bacteria</taxon>
        <taxon>Pseudomonadati</taxon>
        <taxon>Pseudomonadota</taxon>
        <taxon>Betaproteobacteria</taxon>
        <taxon>Burkholderiales</taxon>
        <taxon>Burkholderiaceae</taxon>
        <taxon>Trinickia</taxon>
    </lineage>
</organism>
<evidence type="ECO:0000313" key="1">
    <source>
        <dbReference type="EMBL" id="RDU98940.1"/>
    </source>
</evidence>
<proteinExistence type="predicted"/>
<dbReference type="EMBL" id="QRGA01000006">
    <property type="protein sequence ID" value="RDU98940.1"/>
    <property type="molecule type" value="Genomic_DNA"/>
</dbReference>